<evidence type="ECO:0000313" key="11">
    <source>
        <dbReference type="Ensembl" id="ENSCSEP00000031960.1"/>
    </source>
</evidence>
<evidence type="ECO:0000256" key="7">
    <source>
        <dbReference type="ARBA" id="ARBA00023180"/>
    </source>
</evidence>
<sequence>MNCVKDVGNTLSFEEPPVGNFNLTVHLRRGGVITTTVDMKKIVKPRSPSVRNVTFHQESDAVFVHVSTPYVRDYLTTDNQLFQLRIWSSTHQLNMTSETVLKIDLLHLHRNTQYFVKVRAIPLKELEGVWSEWSNTYTFRLPEGEDGTSNSAGPVSEDVWDATPTLTLGFVSVVVVIVSLVIFWKKKIFTYMWPNIPHPKDTLVHLCKPNKHLLLNFNPEVYSALRVAPLQTKPVRSDPVQSTDPGLLTDLVQPDTLHLCSTQSSDCRSTTSNSTEESELAALLDRSCSDGENSLQSTGPSSLRGPDSGAGPGDSGGSGQQEEAYVTMSSFYQSK</sequence>
<dbReference type="InterPro" id="IPR036116">
    <property type="entry name" value="FN3_sf"/>
</dbReference>
<dbReference type="InterPro" id="IPR013783">
    <property type="entry name" value="Ig-like_fold"/>
</dbReference>
<evidence type="ECO:0000256" key="2">
    <source>
        <dbReference type="ARBA" id="ARBA00022692"/>
    </source>
</evidence>
<keyword evidence="5 9" id="KW-0472">Membrane</keyword>
<evidence type="ECO:0000256" key="9">
    <source>
        <dbReference type="SAM" id="Phobius"/>
    </source>
</evidence>
<keyword evidence="4 9" id="KW-1133">Transmembrane helix</keyword>
<keyword evidence="7" id="KW-0325">Glycoprotein</keyword>
<evidence type="ECO:0000256" key="5">
    <source>
        <dbReference type="ARBA" id="ARBA00023136"/>
    </source>
</evidence>
<comment type="subcellular location">
    <subcellularLocation>
        <location evidence="1">Membrane</location>
        <topology evidence="1">Single-pass type I membrane protein</topology>
    </subcellularLocation>
</comment>
<evidence type="ECO:0000313" key="12">
    <source>
        <dbReference type="Proteomes" id="UP000265120"/>
    </source>
</evidence>
<dbReference type="SUPFAM" id="SSF49265">
    <property type="entry name" value="Fibronectin type III"/>
    <property type="match status" value="1"/>
</dbReference>
<evidence type="ECO:0000256" key="8">
    <source>
        <dbReference type="SAM" id="MobiDB-lite"/>
    </source>
</evidence>
<evidence type="ECO:0000256" key="4">
    <source>
        <dbReference type="ARBA" id="ARBA00022989"/>
    </source>
</evidence>
<dbReference type="PANTHER" id="PTHR23037">
    <property type="entry name" value="CYTOKINE RECEPTOR"/>
    <property type="match status" value="1"/>
</dbReference>
<proteinExistence type="predicted"/>
<reference evidence="11" key="3">
    <citation type="submission" date="2025-09" db="UniProtKB">
        <authorList>
            <consortium name="Ensembl"/>
        </authorList>
    </citation>
    <scope>IDENTIFICATION</scope>
</reference>
<feature type="region of interest" description="Disordered" evidence="8">
    <location>
        <begin position="289"/>
        <end position="335"/>
    </location>
</feature>
<reference evidence="11 12" key="1">
    <citation type="journal article" date="2014" name="Nat. Genet.">
        <title>Whole-genome sequence of a flatfish provides insights into ZW sex chromosome evolution and adaptation to a benthic lifestyle.</title>
        <authorList>
            <person name="Chen S."/>
            <person name="Zhang G."/>
            <person name="Shao C."/>
            <person name="Huang Q."/>
            <person name="Liu G."/>
            <person name="Zhang P."/>
            <person name="Song W."/>
            <person name="An N."/>
            <person name="Chalopin D."/>
            <person name="Volff J.N."/>
            <person name="Hong Y."/>
            <person name="Li Q."/>
            <person name="Sha Z."/>
            <person name="Zhou H."/>
            <person name="Xie M."/>
            <person name="Yu Q."/>
            <person name="Liu Y."/>
            <person name="Xiang H."/>
            <person name="Wang N."/>
            <person name="Wu K."/>
            <person name="Yang C."/>
            <person name="Zhou Q."/>
            <person name="Liao X."/>
            <person name="Yang L."/>
            <person name="Hu Q."/>
            <person name="Zhang J."/>
            <person name="Meng L."/>
            <person name="Jin L."/>
            <person name="Tian Y."/>
            <person name="Lian J."/>
            <person name="Yang J."/>
            <person name="Miao G."/>
            <person name="Liu S."/>
            <person name="Liang Z."/>
            <person name="Yan F."/>
            <person name="Li Y."/>
            <person name="Sun B."/>
            <person name="Zhang H."/>
            <person name="Zhang J."/>
            <person name="Zhu Y."/>
            <person name="Du M."/>
            <person name="Zhao Y."/>
            <person name="Schartl M."/>
            <person name="Tang Q."/>
            <person name="Wang J."/>
        </authorList>
    </citation>
    <scope>NUCLEOTIDE SEQUENCE</scope>
</reference>
<feature type="region of interest" description="Disordered" evidence="8">
    <location>
        <begin position="262"/>
        <end position="281"/>
    </location>
</feature>
<keyword evidence="6" id="KW-0675">Receptor</keyword>
<feature type="compositionally biased region" description="Gly residues" evidence="8">
    <location>
        <begin position="308"/>
        <end position="319"/>
    </location>
</feature>
<organism evidence="11 12">
    <name type="scientific">Cynoglossus semilaevis</name>
    <name type="common">Tongue sole</name>
    <dbReference type="NCBI Taxonomy" id="244447"/>
    <lineage>
        <taxon>Eukaryota</taxon>
        <taxon>Metazoa</taxon>
        <taxon>Chordata</taxon>
        <taxon>Craniata</taxon>
        <taxon>Vertebrata</taxon>
        <taxon>Euteleostomi</taxon>
        <taxon>Actinopterygii</taxon>
        <taxon>Neopterygii</taxon>
        <taxon>Teleostei</taxon>
        <taxon>Neoteleostei</taxon>
        <taxon>Acanthomorphata</taxon>
        <taxon>Carangaria</taxon>
        <taxon>Pleuronectiformes</taxon>
        <taxon>Pleuronectoidei</taxon>
        <taxon>Cynoglossidae</taxon>
        <taxon>Cynoglossinae</taxon>
        <taxon>Cynoglossus</taxon>
    </lineage>
</organism>
<name>A0A3P8X4E8_CYNSE</name>
<dbReference type="InterPro" id="IPR003961">
    <property type="entry name" value="FN3_dom"/>
</dbReference>
<keyword evidence="12" id="KW-1185">Reference proteome</keyword>
<dbReference type="AlphaFoldDB" id="A0A3P8X4E8"/>
<feature type="domain" description="Fibronectin type-III" evidence="10">
    <location>
        <begin position="44"/>
        <end position="144"/>
    </location>
</feature>
<evidence type="ECO:0000256" key="3">
    <source>
        <dbReference type="ARBA" id="ARBA00022729"/>
    </source>
</evidence>
<dbReference type="Ensembl" id="ENSCSET00000032371.1">
    <property type="protein sequence ID" value="ENSCSEP00000031960.1"/>
    <property type="gene ID" value="ENSCSEG00000020503.1"/>
</dbReference>
<dbReference type="GO" id="GO:0004896">
    <property type="term" value="F:cytokine receptor activity"/>
    <property type="evidence" value="ECO:0007669"/>
    <property type="project" value="InterPro"/>
</dbReference>
<dbReference type="Proteomes" id="UP000265120">
    <property type="component" value="Chromosome 14"/>
</dbReference>
<dbReference type="PROSITE" id="PS50853">
    <property type="entry name" value="FN3"/>
    <property type="match status" value="1"/>
</dbReference>
<protein>
    <recommendedName>
        <fullName evidence="10">Fibronectin type-III domain-containing protein</fullName>
    </recommendedName>
</protein>
<dbReference type="GO" id="GO:0046427">
    <property type="term" value="P:positive regulation of receptor signaling pathway via JAK-STAT"/>
    <property type="evidence" value="ECO:0007669"/>
    <property type="project" value="TreeGrafter"/>
</dbReference>
<keyword evidence="3" id="KW-0732">Signal</keyword>
<dbReference type="Gene3D" id="2.60.40.10">
    <property type="entry name" value="Immunoglobulins"/>
    <property type="match status" value="1"/>
</dbReference>
<evidence type="ECO:0000256" key="1">
    <source>
        <dbReference type="ARBA" id="ARBA00004479"/>
    </source>
</evidence>
<feature type="transmembrane region" description="Helical" evidence="9">
    <location>
        <begin position="166"/>
        <end position="184"/>
    </location>
</feature>
<dbReference type="PROSITE" id="PS01355">
    <property type="entry name" value="HEMATOPO_REC_S_F1"/>
    <property type="match status" value="1"/>
</dbReference>
<evidence type="ECO:0000259" key="10">
    <source>
        <dbReference type="PROSITE" id="PS50853"/>
    </source>
</evidence>
<dbReference type="InterPro" id="IPR003531">
    <property type="entry name" value="Hempt_rcpt_S_F1_CS"/>
</dbReference>
<keyword evidence="2 9" id="KW-0812">Transmembrane</keyword>
<dbReference type="GO" id="GO:0030097">
    <property type="term" value="P:hemopoiesis"/>
    <property type="evidence" value="ECO:0007669"/>
    <property type="project" value="TreeGrafter"/>
</dbReference>
<dbReference type="GeneTree" id="ENSGT00510000048500"/>
<accession>A0A3P8X4E8</accession>
<evidence type="ECO:0000256" key="6">
    <source>
        <dbReference type="ARBA" id="ARBA00023170"/>
    </source>
</evidence>
<dbReference type="PANTHER" id="PTHR23037:SF27">
    <property type="entry name" value="INTERLEUKIN-7 RECEPTOR SUBUNIT ALPHA"/>
    <property type="match status" value="1"/>
</dbReference>
<feature type="compositionally biased region" description="Polar residues" evidence="8">
    <location>
        <begin position="290"/>
        <end position="301"/>
    </location>
</feature>
<dbReference type="GO" id="GO:0009897">
    <property type="term" value="C:external side of plasma membrane"/>
    <property type="evidence" value="ECO:0007669"/>
    <property type="project" value="TreeGrafter"/>
</dbReference>
<reference evidence="11" key="2">
    <citation type="submission" date="2025-08" db="UniProtKB">
        <authorList>
            <consortium name="Ensembl"/>
        </authorList>
    </citation>
    <scope>IDENTIFICATION</scope>
</reference>